<evidence type="ECO:0000256" key="12">
    <source>
        <dbReference type="ARBA" id="ARBA00023273"/>
    </source>
</evidence>
<feature type="domain" description="Dynein heavy chain C-terminal" evidence="19">
    <location>
        <begin position="1236"/>
        <end position="1524"/>
    </location>
</feature>
<dbReference type="PANTHER" id="PTHR45703:SF32">
    <property type="entry name" value="DYNEINS HEAVY CHAIN"/>
    <property type="match status" value="1"/>
</dbReference>
<feature type="domain" description="Dynein heavy chain coiled coil stalk" evidence="16">
    <location>
        <begin position="55"/>
        <end position="337"/>
    </location>
</feature>
<keyword evidence="8 13" id="KW-0175">Coiled coil</keyword>
<evidence type="ECO:0000256" key="14">
    <source>
        <dbReference type="SAM" id="MobiDB-lite"/>
    </source>
</evidence>
<dbReference type="Gene3D" id="1.20.1270.280">
    <property type="match status" value="1"/>
</dbReference>
<dbReference type="InterPro" id="IPR027417">
    <property type="entry name" value="P-loop_NTPase"/>
</dbReference>
<organism evidence="20 21">
    <name type="scientific">Anopheles albimanus</name>
    <name type="common">New world malaria mosquito</name>
    <dbReference type="NCBI Taxonomy" id="7167"/>
    <lineage>
        <taxon>Eukaryota</taxon>
        <taxon>Metazoa</taxon>
        <taxon>Ecdysozoa</taxon>
        <taxon>Arthropoda</taxon>
        <taxon>Hexapoda</taxon>
        <taxon>Insecta</taxon>
        <taxon>Pterygota</taxon>
        <taxon>Neoptera</taxon>
        <taxon>Endopterygota</taxon>
        <taxon>Diptera</taxon>
        <taxon>Nematocera</taxon>
        <taxon>Culicoidea</taxon>
        <taxon>Culicidae</taxon>
        <taxon>Anophelinae</taxon>
        <taxon>Anopheles</taxon>
    </lineage>
</organism>
<keyword evidence="7" id="KW-0243">Dynein</keyword>
<dbReference type="GO" id="GO:0005524">
    <property type="term" value="F:ATP binding"/>
    <property type="evidence" value="ECO:0007669"/>
    <property type="project" value="UniProtKB-KW"/>
</dbReference>
<dbReference type="Gene3D" id="1.10.8.720">
    <property type="entry name" value="Region D6 of dynein motor"/>
    <property type="match status" value="1"/>
</dbReference>
<dbReference type="InterPro" id="IPR024743">
    <property type="entry name" value="Dynein_HC_stalk"/>
</dbReference>
<feature type="coiled-coil region" evidence="13">
    <location>
        <begin position="15"/>
        <end position="49"/>
    </location>
</feature>
<dbReference type="Gene3D" id="1.20.920.20">
    <property type="match status" value="1"/>
</dbReference>
<keyword evidence="12" id="KW-0966">Cell projection</keyword>
<evidence type="ECO:0000256" key="6">
    <source>
        <dbReference type="ARBA" id="ARBA00022840"/>
    </source>
</evidence>
<dbReference type="GO" id="GO:0030286">
    <property type="term" value="C:dynein complex"/>
    <property type="evidence" value="ECO:0007669"/>
    <property type="project" value="UniProtKB-KW"/>
</dbReference>
<keyword evidence="6" id="KW-0067">ATP-binding</keyword>
<dbReference type="GO" id="GO:0045505">
    <property type="term" value="F:dynein intermediate chain binding"/>
    <property type="evidence" value="ECO:0007669"/>
    <property type="project" value="InterPro"/>
</dbReference>
<evidence type="ECO:0000256" key="7">
    <source>
        <dbReference type="ARBA" id="ARBA00023017"/>
    </source>
</evidence>
<sequence length="1526" mass="175167">MQTLHQKFRVGIERIMDATATVASLSEELEERQREIGMFQEQLNEFLEQISLQKQEAAIQTEEVSMKRVKIGAEEIVCKQLAAVAEADLLRAMPALNAAVSALDSLNKKDMNEIKSYSRPPTKVELVMEAVMILLGKEPSWAESKRQLGEQKFLETLKAFDRNNIAERTLKTISGYVRNPELEPEKVGTVSKAAKSLMLWVRAIDNYGKVYKYVGPKIRKLEEANASLLEKQNELIAAERKLRELAERLAQLQAEYEMKIAEKRKLEEVAREMALKLERARSLVNNLASERVRWTASKNGLEADYDRLIGDTLLASGCLTYYGPLDIAARTVLLEQWVIDLRTMEMPFTGQFSLTAFFYQPEVLVCWRENGLPPDDFSGENAAILLNSTRAPLIVDPQEEAQKWLLAEFDDARVVLVDFDDEISEETAVETFQQHLPFVIENVNRRNVAELDELFVLQHSSTVLCALCHAMEPSSLKRHAVYVVSREPLMLPEHLLKSLNPLSFVLGADGLELKMLALLVEHENPSLEERKAELQRTILKNKQTLTELEERILRILNESTIPLLEDQELYEVLQTSRVTDEIVSEELKQAESAREEIETARDVYQSCAERSALLFLVLSDLQQFNPLYSYSLQWYKTLFLQSLDRSGRVQAVNERKRRIDDYHTFNVFRSVCRGVFASDRKLFAFYLCIRLLFARESLNPREFRFLVFGAGKIDRNEQMENPCSGWLPEGSWDQLTDLDRVPGFHGIIESFYELPDDWKRWYRSAMPEVLPLPGSWETNLKRFQKYLIVRCLRQDRIESCMTEFTKDTLGERYVNQPTVSSLEDAHQESTAQALILLLIRDNSNPMPRVQRLGQKVRMLAGGVGGSMKQLNMTDDRLELFIEMLHRCVADQSWLYVGDCHLSELFLRKLPQVVVFLRTIESQSHFRLWLACRPHEAFPVSVLQSCIKLAYEEPKGIKHTMRNLYDELGEIKFQSSTASVKEGGTDVVVGGGTTFQTHYKRLLFTVSFLHGLLQERSNFQQLGWIEPYHFVNSDFSLAERLLVYGLSKAALKKVNIPRKPRAAKVKGDGSGGNADTEDEMQDLALAEDEQQHDPTPWHFIREVLLEICYGIQFVCGWDRRVYEEYVGELFQSQLLLTPMISQQPLLPSGWFRMPRNGSYQTYVDFIGGQLPDSDGIDVFGQHENANIKYLKSRSDYMLQMLSRVAKDLDPGHREHHQKQRQRRQHPPHHRQHLELTHEHTKQTILDLLSTLPVYLDYENALRIVGSGSHRTSVTESLLAEVRTYNGLLSRVHSECNCLLRMLSGVTVLDEPSGKWSTMLDCLAGNRPPAGWRWRQGMVAYNQQQPVLMDWIADLSDRVRYFRRWTETGQLPPELVLGRFADPKRFLGAVLQHVANQHQSSVEDWEWQVSVFSAPKPLERIAIDEGLIVCGLTLENGGWDWENRSLTAPDILEMTCPMPPIALRPKKISLKSEDEYPGKVHYKCPVFYDAHRGEASFVVDMPLAVDEEALDRGHSIWVKYNTALLLNH</sequence>
<dbReference type="Gene3D" id="3.40.50.300">
    <property type="entry name" value="P-loop containing nucleotide triphosphate hydrolases"/>
    <property type="match status" value="2"/>
</dbReference>
<dbReference type="Pfam" id="PF12781">
    <property type="entry name" value="AAA_9"/>
    <property type="match status" value="1"/>
</dbReference>
<dbReference type="GO" id="GO:0008569">
    <property type="term" value="F:minus-end-directed microtubule motor activity"/>
    <property type="evidence" value="ECO:0007669"/>
    <property type="project" value="InterPro"/>
</dbReference>
<keyword evidence="9" id="KW-0969">Cilium</keyword>
<dbReference type="PANTHER" id="PTHR45703">
    <property type="entry name" value="DYNEIN HEAVY CHAIN"/>
    <property type="match status" value="1"/>
</dbReference>
<evidence type="ECO:0000256" key="2">
    <source>
        <dbReference type="ARBA" id="ARBA00008887"/>
    </source>
</evidence>
<evidence type="ECO:0000256" key="1">
    <source>
        <dbReference type="ARBA" id="ARBA00004430"/>
    </source>
</evidence>
<dbReference type="GO" id="GO:0005874">
    <property type="term" value="C:microtubule"/>
    <property type="evidence" value="ECO:0007669"/>
    <property type="project" value="UniProtKB-KW"/>
</dbReference>
<dbReference type="Proteomes" id="UP000069272">
    <property type="component" value="Chromosome 2L"/>
</dbReference>
<dbReference type="FunFam" id="1.10.8.1220:FF:000001">
    <property type="entry name" value="Dynein axonemal heavy chain 5"/>
    <property type="match status" value="1"/>
</dbReference>
<dbReference type="GO" id="GO:0051959">
    <property type="term" value="F:dynein light intermediate chain binding"/>
    <property type="evidence" value="ECO:0007669"/>
    <property type="project" value="InterPro"/>
</dbReference>
<keyword evidence="3" id="KW-0963">Cytoplasm</keyword>
<feature type="domain" description="Dynein heavy chain ATP-binding dynein motor region" evidence="17">
    <location>
        <begin position="367"/>
        <end position="580"/>
    </location>
</feature>
<dbReference type="GO" id="GO:0005930">
    <property type="term" value="C:axoneme"/>
    <property type="evidence" value="ECO:0007669"/>
    <property type="project" value="UniProtKB-SubCell"/>
</dbReference>
<feature type="domain" description="Dynein heavy chain AAA lid" evidence="18">
    <location>
        <begin position="998"/>
        <end position="1047"/>
    </location>
</feature>
<evidence type="ECO:0000256" key="4">
    <source>
        <dbReference type="ARBA" id="ARBA00022701"/>
    </source>
</evidence>
<keyword evidence="4" id="KW-0493">Microtubule</keyword>
<feature type="compositionally biased region" description="Basic residues" evidence="14">
    <location>
        <begin position="1212"/>
        <end position="1230"/>
    </location>
</feature>
<dbReference type="Gene3D" id="1.10.8.1220">
    <property type="match status" value="1"/>
</dbReference>
<keyword evidence="5" id="KW-0547">Nucleotide-binding</keyword>
<evidence type="ECO:0000256" key="13">
    <source>
        <dbReference type="SAM" id="Coils"/>
    </source>
</evidence>
<evidence type="ECO:0000256" key="3">
    <source>
        <dbReference type="ARBA" id="ARBA00022490"/>
    </source>
</evidence>
<dbReference type="InterPro" id="IPR043160">
    <property type="entry name" value="Dynein_C_barrel"/>
</dbReference>
<dbReference type="Gene3D" id="6.10.140.1060">
    <property type="match status" value="1"/>
</dbReference>
<dbReference type="InterPro" id="IPR041658">
    <property type="entry name" value="AAA_lid_11"/>
</dbReference>
<evidence type="ECO:0000259" key="19">
    <source>
        <dbReference type="Pfam" id="PF18199"/>
    </source>
</evidence>
<feature type="domain" description="Dynein heavy chain region D6 P-loop" evidence="15">
    <location>
        <begin position="835"/>
        <end position="948"/>
    </location>
</feature>
<dbReference type="STRING" id="7167.A0A182F4F4"/>
<evidence type="ECO:0000259" key="15">
    <source>
        <dbReference type="Pfam" id="PF03028"/>
    </source>
</evidence>
<keyword evidence="10" id="KW-0505">Motor protein</keyword>
<dbReference type="InterPro" id="IPR004273">
    <property type="entry name" value="Dynein_heavy_D6_P-loop"/>
</dbReference>
<name>A0A182F4F4_ANOAL</name>
<evidence type="ECO:0000256" key="8">
    <source>
        <dbReference type="ARBA" id="ARBA00023054"/>
    </source>
</evidence>
<keyword evidence="21" id="KW-1185">Reference proteome</keyword>
<feature type="coiled-coil region" evidence="13">
    <location>
        <begin position="583"/>
        <end position="610"/>
    </location>
</feature>
<dbReference type="InterPro" id="IPR041228">
    <property type="entry name" value="Dynein_C"/>
</dbReference>
<dbReference type="Pfam" id="PF12777">
    <property type="entry name" value="MT"/>
    <property type="match status" value="1"/>
</dbReference>
<dbReference type="Pfam" id="PF18198">
    <property type="entry name" value="AAA_lid_11"/>
    <property type="match status" value="2"/>
</dbReference>
<protein>
    <recommendedName>
        <fullName evidence="22">Dynein heavy chain coiled coil stalk domain-containing protein</fullName>
    </recommendedName>
</protein>
<evidence type="ECO:0000256" key="5">
    <source>
        <dbReference type="ARBA" id="ARBA00022741"/>
    </source>
</evidence>
<dbReference type="VEuPathDB" id="VectorBase:AALB20_029563"/>
<comment type="similarity">
    <text evidence="2">Belongs to the dynein heavy chain family.</text>
</comment>
<feature type="coiled-coil region" evidence="13">
    <location>
        <begin position="218"/>
        <end position="290"/>
    </location>
</feature>
<dbReference type="Gene3D" id="3.10.490.20">
    <property type="match status" value="1"/>
</dbReference>
<evidence type="ECO:0000259" key="16">
    <source>
        <dbReference type="Pfam" id="PF12777"/>
    </source>
</evidence>
<proteinExistence type="inferred from homology"/>
<evidence type="ECO:0000259" key="18">
    <source>
        <dbReference type="Pfam" id="PF18198"/>
    </source>
</evidence>
<dbReference type="InterPro" id="IPR035706">
    <property type="entry name" value="AAA_9"/>
</dbReference>
<reference evidence="20" key="2">
    <citation type="submission" date="2022-08" db="UniProtKB">
        <authorList>
            <consortium name="EnsemblMetazoa"/>
        </authorList>
    </citation>
    <scope>IDENTIFICATION</scope>
    <source>
        <strain evidence="20">STECLA/ALBI9_A</strain>
    </source>
</reference>
<dbReference type="EnsemblMetazoa" id="AALB001344-RA">
    <property type="protein sequence ID" value="AALB001344-PA"/>
    <property type="gene ID" value="AALB001344"/>
</dbReference>
<evidence type="ECO:0008006" key="22">
    <source>
        <dbReference type="Google" id="ProtNLM"/>
    </source>
</evidence>
<dbReference type="Pfam" id="PF18199">
    <property type="entry name" value="Dynein_C"/>
    <property type="match status" value="1"/>
</dbReference>
<dbReference type="FunFam" id="1.20.920.20:FF:000001">
    <property type="entry name" value="dynein heavy chain 2, axonemal"/>
    <property type="match status" value="1"/>
</dbReference>
<keyword evidence="11" id="KW-0206">Cytoskeleton</keyword>
<accession>A0A182F4F4</accession>
<evidence type="ECO:0000256" key="10">
    <source>
        <dbReference type="ARBA" id="ARBA00023175"/>
    </source>
</evidence>
<evidence type="ECO:0000259" key="17">
    <source>
        <dbReference type="Pfam" id="PF12781"/>
    </source>
</evidence>
<dbReference type="Pfam" id="PF03028">
    <property type="entry name" value="Dynein_heavy"/>
    <property type="match status" value="1"/>
</dbReference>
<evidence type="ECO:0000256" key="9">
    <source>
        <dbReference type="ARBA" id="ARBA00023069"/>
    </source>
</evidence>
<comment type="subcellular location">
    <subcellularLocation>
        <location evidence="1">Cytoplasm</location>
        <location evidence="1">Cytoskeleton</location>
        <location evidence="1">Cilium axoneme</location>
    </subcellularLocation>
</comment>
<feature type="region of interest" description="Disordered" evidence="14">
    <location>
        <begin position="1208"/>
        <end position="1230"/>
    </location>
</feature>
<feature type="domain" description="Dynein heavy chain AAA lid" evidence="18">
    <location>
        <begin position="1087"/>
        <end position="1184"/>
    </location>
</feature>
<dbReference type="InterPro" id="IPR042219">
    <property type="entry name" value="AAA_lid_11_sf"/>
</dbReference>
<reference evidence="20 21" key="1">
    <citation type="journal article" date="2017" name="G3 (Bethesda)">
        <title>The Physical Genome Mapping of Anopheles albimanus Corrected Scaffold Misassemblies and Identified Interarm Rearrangements in Genus Anopheles.</title>
        <authorList>
            <person name="Artemov G.N."/>
            <person name="Peery A.N."/>
            <person name="Jiang X."/>
            <person name="Tu Z."/>
            <person name="Stegniy V.N."/>
            <person name="Sharakhova M.V."/>
            <person name="Sharakhov I.V."/>
        </authorList>
    </citation>
    <scope>NUCLEOTIDE SEQUENCE [LARGE SCALE GENOMIC DNA]</scope>
    <source>
        <strain evidence="20 21">ALBI9_A</strain>
    </source>
</reference>
<evidence type="ECO:0000313" key="21">
    <source>
        <dbReference type="Proteomes" id="UP000069272"/>
    </source>
</evidence>
<dbReference type="VEuPathDB" id="VectorBase:AALB001344"/>
<evidence type="ECO:0000313" key="20">
    <source>
        <dbReference type="EnsemblMetazoa" id="AALB001344-PA"/>
    </source>
</evidence>
<dbReference type="InterPro" id="IPR026983">
    <property type="entry name" value="DHC"/>
</dbReference>
<dbReference type="GO" id="GO:0007018">
    <property type="term" value="P:microtubule-based movement"/>
    <property type="evidence" value="ECO:0007669"/>
    <property type="project" value="InterPro"/>
</dbReference>
<evidence type="ECO:0000256" key="11">
    <source>
        <dbReference type="ARBA" id="ARBA00023212"/>
    </source>
</evidence>